<dbReference type="Gene3D" id="3.40.50.300">
    <property type="entry name" value="P-loop containing nucleotide triphosphate hydrolases"/>
    <property type="match status" value="1"/>
</dbReference>
<evidence type="ECO:0000313" key="5">
    <source>
        <dbReference type="EMBL" id="VFK06373.1"/>
    </source>
</evidence>
<feature type="compositionally biased region" description="Basic and acidic residues" evidence="1">
    <location>
        <begin position="1142"/>
        <end position="1163"/>
    </location>
</feature>
<dbReference type="Pfam" id="PF13424">
    <property type="entry name" value="TPR_12"/>
    <property type="match status" value="1"/>
</dbReference>
<feature type="region of interest" description="Disordered" evidence="1">
    <location>
        <begin position="1131"/>
        <end position="1197"/>
    </location>
</feature>
<dbReference type="EMBL" id="CAADEZ010000244">
    <property type="protein sequence ID" value="VFJ59710.1"/>
    <property type="molecule type" value="Genomic_DNA"/>
</dbReference>
<dbReference type="Gene3D" id="1.25.40.10">
    <property type="entry name" value="Tetratricopeptide repeat domain"/>
    <property type="match status" value="2"/>
</dbReference>
<dbReference type="SMART" id="SM00028">
    <property type="entry name" value="TPR"/>
    <property type="match status" value="4"/>
</dbReference>
<dbReference type="PROSITE" id="PS50104">
    <property type="entry name" value="TIR"/>
    <property type="match status" value="1"/>
</dbReference>
<dbReference type="Pfam" id="PF13181">
    <property type="entry name" value="TPR_8"/>
    <property type="match status" value="1"/>
</dbReference>
<dbReference type="PANTHER" id="PTHR10098:SF106">
    <property type="entry name" value="TETRATRICOPEPTIDE REPEAT PROTEIN 28-LIKE PROTEIN"/>
    <property type="match status" value="1"/>
</dbReference>
<evidence type="ECO:0000256" key="1">
    <source>
        <dbReference type="SAM" id="MobiDB-lite"/>
    </source>
</evidence>
<dbReference type="PANTHER" id="PTHR10098">
    <property type="entry name" value="RAPSYN-RELATED"/>
    <property type="match status" value="1"/>
</dbReference>
<sequence length="1712" mass="183955">MPPSSGAMPSSTAGENRLFLSHSTEDDAFVGKLRETLALHGIDGWIDSRELRGGDPLWTTVQRAIEAAGAYAVVVSPAGLQSKWVGKELRLALDVQRQRGEDAHGKPRFPVIPLSLDGTKLGVLEEFFDSEPAYIAVSSAPGGVEAAMNALLTALGKRFPAGTPLPSSQSRQPSQPPDEPMEELVLKLTDLDILDRDGIRRARARARLIHEPATPGKDPVYSAQPWRFTAPLGPIEAGELRWYLEQYALWPSHYFRERAGKVEANLREWGQLLYQAALPPAHTGNVLESWNAVDPNARRRFSVHVDGALLANAGTDTDTEADNPPSSSADAATPQDTAPNTTGEAATLLLGLPWELLHDGAAYLFQGAKPTRVRRRLPSTEGFPVPVVDPPIRILLITARPEDAACAYLDHRVSALPLVEAMESLPGLVRLEILTPPTLPALAQALEEARAAGAPYHVVHFDGHGVYDRKVGLGGLCFEHPEDTAKLEGRRHITITTDQLGPLLRDYRIPLVFLEACQSAQAEQASESVASALLKVGIASVVAMSHSVLVETARRFVAAFYGALAGGKRVGDAMLAGQRALFDDDLRGHVFGSGEFRLADWFVPVLFQERADPRLFTALPAPQTQEDFRAALAARLGHTPAEPETGFIGRSRELLALERLLGETMRFAQGAHQHPTALPYAVIRGQGGEGKTALAAEFARWQVRAQGVARAAFVSVEGLEANLAESVLDKLGAQLLKAGFSTQADCGGDLEQAAQRIERALREQSTLLVLDNMESILPPPFLVSGSAAGSAALQGGSSTTWNKEPPWRTALPEEPALPGEKNPQGSHDPLSGALREEAQRELEKLLALCQRLLKITGTRLVFTSREQLPAPFDAARNRRELFQLARTDAVKLVERVVDIHGRGDAGAVFATDAGGIAQGKEAMAGKASAIAEKPSTIAERHSTIAGKSSAIAQGPSTIAGNVSAMAGEISAMAPDRGAVAAKDAAMEEIERLVDAVHCHARTLALLAPAIRARGVAATRRDLEGLMGEMERRFPDQREKSLFAGVALSLQRLSPANRERVGVLALFHGGVDLNVLAWMMGWKEAELQTLANELVATGLATPTRYAHLSLNPALGPYLRAGEAGRMPVSALREPHRPQSHHPAAREPHRPQPTGHEPDKGDRTPTDAVRLGGSPASYPGPQPPNTQTPEPQPPTPDELLPRWVEAMTGYVNFLVQQQDQDIELAATLTRLELPNLFALLERVRDAGEPEETIALTTALQGLLQWLGRPRLLARLGAVRDAAEKKLANTQQGGGWSHARFQAAWTRVEEQLAGGQLREALAGAQELLTQAQTAGKAAYPGADYDLAGAHFTLARVLKTAGGAEQALALLAEARQGFEAIATARDDKAAERMASACLTEQGDCLRGLGRLEEAATAYQEAIRRDEQRGAERDVAVGKGQLGSVRLAQGRHREALAAHEEARARFTQLGEDGSVATVWHQTGIVYQQMGQGEAAEAAYRHSLAIRVRLGDDAGQADTLVGLGVLYADELKRPEEAVGFFRQAADKYIGIGDAAKEGAVRNNLAESLRGLRRLDAARREIHRAIQCKEGLGHGAELWASWGILADIESDAGNQDVAREINRKAIDAYLAYRRDGGENHSGPGRLALDVTQFLASGQTAEAAALLQELAAEPKAAPLLPFLRALQAIAAGSREPSLADDPALHYTMAAEILLLVESPR</sequence>
<feature type="region of interest" description="Disordered" evidence="1">
    <location>
        <begin position="793"/>
        <end position="831"/>
    </location>
</feature>
<dbReference type="Gene3D" id="3.40.50.10140">
    <property type="entry name" value="Toll/interleukin-1 receptor homology (TIR) domain"/>
    <property type="match status" value="1"/>
</dbReference>
<feature type="compositionally biased region" description="Pro residues" evidence="1">
    <location>
        <begin position="1176"/>
        <end position="1194"/>
    </location>
</feature>
<feature type="domain" description="TIR" evidence="2">
    <location>
        <begin position="14"/>
        <end position="155"/>
    </location>
</feature>
<dbReference type="GO" id="GO:0007165">
    <property type="term" value="P:signal transduction"/>
    <property type="evidence" value="ECO:0007669"/>
    <property type="project" value="InterPro"/>
</dbReference>
<dbReference type="EMBL" id="CAADFA010000225">
    <property type="protein sequence ID" value="VFJ58472.1"/>
    <property type="molecule type" value="Genomic_DNA"/>
</dbReference>
<feature type="region of interest" description="Disordered" evidence="1">
    <location>
        <begin position="314"/>
        <end position="341"/>
    </location>
</feature>
<dbReference type="EMBL" id="CAADFL010000015">
    <property type="protein sequence ID" value="VFK06373.1"/>
    <property type="molecule type" value="Genomic_DNA"/>
</dbReference>
<dbReference type="InterPro" id="IPR000157">
    <property type="entry name" value="TIR_dom"/>
</dbReference>
<dbReference type="Pfam" id="PF12770">
    <property type="entry name" value="CHAT"/>
    <property type="match status" value="1"/>
</dbReference>
<dbReference type="InterPro" id="IPR035897">
    <property type="entry name" value="Toll_tir_struct_dom_sf"/>
</dbReference>
<evidence type="ECO:0000313" key="3">
    <source>
        <dbReference type="EMBL" id="VFJ58472.1"/>
    </source>
</evidence>
<reference evidence="3" key="1">
    <citation type="submission" date="2019-02" db="EMBL/GenBank/DDBJ databases">
        <authorList>
            <person name="Gruber-Vodicka R. H."/>
            <person name="Seah K. B. B."/>
        </authorList>
    </citation>
    <scope>NUCLEOTIDE SEQUENCE</scope>
    <source>
        <strain evidence="4">BECK_BZ163</strain>
        <strain evidence="5">BECK_BZ164</strain>
        <strain evidence="3">BECK_BZ165</strain>
    </source>
</reference>
<evidence type="ECO:0000259" key="2">
    <source>
        <dbReference type="PROSITE" id="PS50104"/>
    </source>
</evidence>
<dbReference type="InterPro" id="IPR011990">
    <property type="entry name" value="TPR-like_helical_dom_sf"/>
</dbReference>
<dbReference type="Pfam" id="PF13676">
    <property type="entry name" value="TIR_2"/>
    <property type="match status" value="1"/>
</dbReference>
<accession>A0A450SWQ6</accession>
<dbReference type="InterPro" id="IPR024983">
    <property type="entry name" value="CHAT_dom"/>
</dbReference>
<proteinExistence type="predicted"/>
<gene>
    <name evidence="4" type="ORF">BECKFM1743A_GA0114220_102441</name>
    <name evidence="5" type="ORF">BECKFM1743B_GA0114221_1001516</name>
    <name evidence="3" type="ORF">BECKFM1743C_GA0114222_102252</name>
</gene>
<dbReference type="SUPFAM" id="SSF52200">
    <property type="entry name" value="Toll/Interleukin receptor TIR domain"/>
    <property type="match status" value="1"/>
</dbReference>
<dbReference type="SUPFAM" id="SSF52540">
    <property type="entry name" value="P-loop containing nucleoside triphosphate hydrolases"/>
    <property type="match status" value="1"/>
</dbReference>
<feature type="compositionally biased region" description="Low complexity" evidence="1">
    <location>
        <begin position="322"/>
        <end position="341"/>
    </location>
</feature>
<name>A0A450SWQ6_9GAMM</name>
<dbReference type="InterPro" id="IPR027417">
    <property type="entry name" value="P-loop_NTPase"/>
</dbReference>
<evidence type="ECO:0000313" key="4">
    <source>
        <dbReference type="EMBL" id="VFJ59710.1"/>
    </source>
</evidence>
<protein>
    <submittedName>
        <fullName evidence="3">Tetratricopeptide repeat-containing protein</fullName>
    </submittedName>
</protein>
<dbReference type="SUPFAM" id="SSF48452">
    <property type="entry name" value="TPR-like"/>
    <property type="match status" value="2"/>
</dbReference>
<dbReference type="InterPro" id="IPR019734">
    <property type="entry name" value="TPR_rpt"/>
</dbReference>
<organism evidence="3">
    <name type="scientific">Candidatus Kentrum sp. FM</name>
    <dbReference type="NCBI Taxonomy" id="2126340"/>
    <lineage>
        <taxon>Bacteria</taxon>
        <taxon>Pseudomonadati</taxon>
        <taxon>Pseudomonadota</taxon>
        <taxon>Gammaproteobacteria</taxon>
        <taxon>Candidatus Kentrum</taxon>
    </lineage>
</organism>